<accession>A0AAE6TK74</accession>
<dbReference type="Gene3D" id="1.10.1200.10">
    <property type="entry name" value="ACP-like"/>
    <property type="match status" value="1"/>
</dbReference>
<dbReference type="RefSeq" id="WP_085924150.1">
    <property type="nucleotide sequence ID" value="NZ_BAABSS010000004.1"/>
</dbReference>
<dbReference type="EMBL" id="CP023691">
    <property type="protein sequence ID" value="QEV50341.1"/>
    <property type="molecule type" value="Genomic_DNA"/>
</dbReference>
<evidence type="ECO:0000259" key="1">
    <source>
        <dbReference type="PROSITE" id="PS50075"/>
    </source>
</evidence>
<gene>
    <name evidence="2" type="primary">acpP_2</name>
    <name evidence="2" type="ORF">BG653_02272</name>
    <name evidence="3" type="ORF">CP981_00335</name>
</gene>
<evidence type="ECO:0000313" key="3">
    <source>
        <dbReference type="EMBL" id="QEV50341.1"/>
    </source>
</evidence>
<proteinExistence type="predicted"/>
<dbReference type="Proteomes" id="UP000194225">
    <property type="component" value="Unassembled WGS sequence"/>
</dbReference>
<dbReference type="Pfam" id="PF00550">
    <property type="entry name" value="PP-binding"/>
    <property type="match status" value="1"/>
</dbReference>
<dbReference type="KEGG" id="spla:CP981_00335"/>
<reference evidence="3 5" key="2">
    <citation type="submission" date="2017-09" db="EMBL/GenBank/DDBJ databases">
        <authorList>
            <person name="Lee N."/>
            <person name="Cho B.-K."/>
        </authorList>
    </citation>
    <scope>NUCLEOTIDE SEQUENCE [LARGE SCALE GENOMIC DNA]</scope>
    <source>
        <strain evidence="3 5">ATCC 23948</strain>
    </source>
</reference>
<keyword evidence="4" id="KW-1185">Reference proteome</keyword>
<feature type="domain" description="Carrier" evidence="1">
    <location>
        <begin position="15"/>
        <end position="94"/>
    </location>
</feature>
<evidence type="ECO:0000313" key="4">
    <source>
        <dbReference type="Proteomes" id="UP000194225"/>
    </source>
</evidence>
<name>A0AAE6TK74_STRPT</name>
<dbReference type="InterPro" id="IPR036736">
    <property type="entry name" value="ACP-like_sf"/>
</dbReference>
<organism evidence="3 5">
    <name type="scientific">Streptomyces platensis</name>
    <dbReference type="NCBI Taxonomy" id="58346"/>
    <lineage>
        <taxon>Bacteria</taxon>
        <taxon>Bacillati</taxon>
        <taxon>Actinomycetota</taxon>
        <taxon>Actinomycetes</taxon>
        <taxon>Kitasatosporales</taxon>
        <taxon>Streptomycetaceae</taxon>
        <taxon>Streptomyces</taxon>
    </lineage>
</organism>
<evidence type="ECO:0000313" key="2">
    <source>
        <dbReference type="EMBL" id="OSY46304.1"/>
    </source>
</evidence>
<dbReference type="Proteomes" id="UP000325458">
    <property type="component" value="Chromosome"/>
</dbReference>
<evidence type="ECO:0000313" key="5">
    <source>
        <dbReference type="Proteomes" id="UP000325458"/>
    </source>
</evidence>
<sequence>MAGADRTAVGQENADAVLEEVRHVLEEQCEISAEQAGAVTASAPFADLGLDSITLAYVFTYFERKHDLTFENGDIDPTRYATVGELVEAIARRVHDPAGH</sequence>
<dbReference type="SUPFAM" id="SSF47336">
    <property type="entry name" value="ACP-like"/>
    <property type="match status" value="1"/>
</dbReference>
<dbReference type="GeneID" id="90921795"/>
<dbReference type="PROSITE" id="PS50075">
    <property type="entry name" value="CARRIER"/>
    <property type="match status" value="1"/>
</dbReference>
<protein>
    <submittedName>
        <fullName evidence="3">Acyl carrier protein</fullName>
    </submittedName>
</protein>
<dbReference type="InterPro" id="IPR009081">
    <property type="entry name" value="PP-bd_ACP"/>
</dbReference>
<reference evidence="2 4" key="1">
    <citation type="submission" date="2016-09" db="EMBL/GenBank/DDBJ databases">
        <title>Streptomyces platensis DSM40041, a candidate organism with high potential of specific P450 cytochromes.</title>
        <authorList>
            <person name="Grumaz C."/>
            <person name="Vainshtein Y."/>
            <person name="Kirstahler P."/>
            <person name="Sohn K."/>
        </authorList>
    </citation>
    <scope>NUCLEOTIDE SEQUENCE [LARGE SCALE GENOMIC DNA]</scope>
    <source>
        <strain evidence="2 4">DSM 40041</strain>
    </source>
</reference>
<dbReference type="EMBL" id="MIGA01000011">
    <property type="protein sequence ID" value="OSY46304.1"/>
    <property type="molecule type" value="Genomic_DNA"/>
</dbReference>
<dbReference type="AlphaFoldDB" id="A0AAE6TK74"/>